<accession>A0ABY1UUT4</accession>
<organism evidence="1 2">
    <name type="scientific">Plasmodium gaboni</name>
    <dbReference type="NCBI Taxonomy" id="647221"/>
    <lineage>
        <taxon>Eukaryota</taxon>
        <taxon>Sar</taxon>
        <taxon>Alveolata</taxon>
        <taxon>Apicomplexa</taxon>
        <taxon>Aconoidasida</taxon>
        <taxon>Haemosporida</taxon>
        <taxon>Plasmodiidae</taxon>
        <taxon>Plasmodium</taxon>
        <taxon>Plasmodium (Laverania)</taxon>
    </lineage>
</organism>
<sequence length="557" mass="66729">MEENDKKKKGNNNEDNVIKTKYIDIYFDNDEEINIPINRGKKKNYEEDVQQYINRRNDDKNNMFVINDFKNKKIIDGKNNVKEHYMIEDKHNNSYDETIKDMNIYNNEQKNIYNKIYDKKKSTNIVNNNETNDAYINRDSKEYEIPIHRNKSRNKINKNINDNFYGHKQYDNKHRENDVDDDDDNFNKKMHILDIFKYHDFPMNMLGKKKHKSKTREKKFVVEFVDTYNDEYVKKNLNNNVIFESIGVCKGISFLHINKNINISCIGSQDNNAFYFYKMIPFEKIYTKDTMDKILSKKYNGAVIDEKAQTNVFRNKNKTGMISNENNNKNANNNNNNNIYDDHNNIYNFFSKNYNSLKNYFFKKRKKEKKTLYNDLYLTPYEKNLKSSLCIGTHIYSKERAVKKCFGLLIEQNVYTVDQPQDENTSSVNKNLENLYFDFPYNKNQIIFKPVFYPYKNVEIINNSFQNYIKNIKWDKLNKLKDAQFYYDTKNRIFNFSKDIYLTTKTAIRRFDSPADFIIQTSNRVKDINVQMKKICEKSFNIVHDSILKLSKMSKAS</sequence>
<reference evidence="1" key="1">
    <citation type="submission" date="2016-09" db="EMBL/GenBank/DDBJ databases">
        <authorList>
            <consortium name="Pathogen Informatics"/>
            <person name="Sun Q."/>
            <person name="Inoue M."/>
        </authorList>
    </citation>
    <scope>NUCLEOTIDE SEQUENCE</scope>
</reference>
<protein>
    <submittedName>
        <fullName evidence="1">Uncharacterized protein</fullName>
    </submittedName>
</protein>
<proteinExistence type="predicted"/>
<evidence type="ECO:0000313" key="1">
    <source>
        <dbReference type="EMBL" id="SOV19564.1"/>
    </source>
</evidence>
<name>A0ABY1UUT4_9APIC</name>
<dbReference type="EMBL" id="LT969437">
    <property type="protein sequence ID" value="SOV19564.1"/>
    <property type="molecule type" value="Genomic_DNA"/>
</dbReference>
<dbReference type="Proteomes" id="UP000831156">
    <property type="component" value="Chromosome 14"/>
</dbReference>
<gene>
    <name evidence="1" type="ORF">PGABG01_1456400</name>
</gene>
<keyword evidence="2" id="KW-1185">Reference proteome</keyword>
<evidence type="ECO:0000313" key="2">
    <source>
        <dbReference type="Proteomes" id="UP000831156"/>
    </source>
</evidence>